<dbReference type="GO" id="GO:0042910">
    <property type="term" value="F:xenobiotic transmembrane transporter activity"/>
    <property type="evidence" value="ECO:0007669"/>
    <property type="project" value="TreeGrafter"/>
</dbReference>
<sequence>MARAVASRARGILSHFTRHRTLANLLLVLMVLAGVVAGTRIRSQFFPDNVVGTVTISVAWSGAGPEEVDRAIVQALEPALLAVEGVESTASRSREGSANITVTFEPGWEMGRASDDVQAAVDSIRTLPAEADPPTVRRGNWRDRVTDVVISGPLPPAQLAQLTDELTARLFAAGITRTTIQGIAAPRTMVRVPTAALMRHGLTMREIADAIGAEVQSSPAGDVAGGAARVRTGTERRSADQIAGIVLRRGSDGTSLTIGDVAGIEVLGADRNVAFLIGDDPAMQIRVDRTETGDAIKMQAQVQAVADAMQLTVPQGVTVELIRTRAEGITDRLNLLLENGLMGLGLVLLLLFLFLNARTAIWVAAGIPVAMAAAIAVMYGFGLTINMMSLFALIITLGVVVDDAIVVGEHADHRARHLGESPYEAAENAAMRMSSPVFASTLTTVIAFSGLFVIQGTFGNMIADIPFTVVAVLIASLVECFLILPNHMAHALASQARDRWYDWPSRQFNRGFDRVRARLFRPFMALVVRARYPVLALVILALASQAALFLRGDISWRFFNSPEQGSISGNFSMLPGAARTDTMAMVAELQRATRVVAERYADQHGANPISHVMGQIGGNAGRGLPGSEVKDADLLGSISIELIDPDLRPYSSFEFLSAVEQEVRPQPKVEELSFRGARFGPGGDALSVQLTGADAPTLKAAAEALKRALAPFPAVSALEDNLSYDKDELILTLTPQGEALGFTVDTLGRLLRERLNGIEAATFPDGPRSAEIRVELPDDELTADFLDRTRLRAPGGAWLPLADVVRVEMRSGFSTVRRENGLRVVTVTGDISEDDPAASAEARRQLTTEILPRIAEDHGIGWSQTGLAEQESDFLSDAMLGLLLCLTGIYLVLSWIFASWSRPVVVMSVIPFGLVGAIWGHYVWDMPLSMFSVVGLLGMAGIIINDSIVLVDAVDEHAATRPLHNAIIDGAADRLRAVTLTTTTTVAGLAPLLYESSSQALFLKPTVITLVYGLGFGMVLVLVVVPSLIAVQADVGRAFRSLRRSLRAPRRARGAGLAMAGALLAMLALFAATLGWTVITGALPTPLAPILPGISPVLAASLLFLAGTLALAGLGAGVAALSTRARRVPDTP</sequence>
<feature type="transmembrane region" description="Helical" evidence="1">
    <location>
        <begin position="1006"/>
        <end position="1033"/>
    </location>
</feature>
<dbReference type="RefSeq" id="WP_076533098.1">
    <property type="nucleotide sequence ID" value="NZ_BMEH01000007.1"/>
</dbReference>
<feature type="transmembrane region" description="Helical" evidence="1">
    <location>
        <begin position="387"/>
        <end position="407"/>
    </location>
</feature>
<dbReference type="PANTHER" id="PTHR32063:SF33">
    <property type="entry name" value="RND SUPERFAMILY EFFLUX PUMP PERMEASE COMPONENT"/>
    <property type="match status" value="1"/>
</dbReference>
<organism evidence="2 3">
    <name type="scientific">Gemmobacter megaterium</name>
    <dbReference type="NCBI Taxonomy" id="1086013"/>
    <lineage>
        <taxon>Bacteria</taxon>
        <taxon>Pseudomonadati</taxon>
        <taxon>Pseudomonadota</taxon>
        <taxon>Alphaproteobacteria</taxon>
        <taxon>Rhodobacterales</taxon>
        <taxon>Paracoccaceae</taxon>
        <taxon>Gemmobacter</taxon>
    </lineage>
</organism>
<dbReference type="InterPro" id="IPR001036">
    <property type="entry name" value="Acrflvin-R"/>
</dbReference>
<dbReference type="PANTHER" id="PTHR32063">
    <property type="match status" value="1"/>
</dbReference>
<feature type="transmembrane region" description="Helical" evidence="1">
    <location>
        <begin position="904"/>
        <end position="924"/>
    </location>
</feature>
<feature type="transmembrane region" description="Helical" evidence="1">
    <location>
        <begin position="465"/>
        <end position="484"/>
    </location>
</feature>
<feature type="transmembrane region" description="Helical" evidence="1">
    <location>
        <begin position="1099"/>
        <end position="1121"/>
    </location>
</feature>
<feature type="transmembrane region" description="Helical" evidence="1">
    <location>
        <begin position="1054"/>
        <end position="1079"/>
    </location>
</feature>
<dbReference type="Proteomes" id="UP000186141">
    <property type="component" value="Unassembled WGS sequence"/>
</dbReference>
<dbReference type="InterPro" id="IPR027463">
    <property type="entry name" value="AcrB_DN_DC_subdom"/>
</dbReference>
<feature type="transmembrane region" description="Helical" evidence="1">
    <location>
        <begin position="530"/>
        <end position="550"/>
    </location>
</feature>
<protein>
    <submittedName>
        <fullName evidence="2">Multidrug efflux pump subunit AcrB</fullName>
    </submittedName>
</protein>
<dbReference type="AlphaFoldDB" id="A0A1N7Q3U3"/>
<feature type="transmembrane region" description="Helical" evidence="1">
    <location>
        <begin position="335"/>
        <end position="354"/>
    </location>
</feature>
<dbReference type="SUPFAM" id="SSF82714">
    <property type="entry name" value="Multidrug efflux transporter AcrB TolC docking domain, DN and DC subdomains"/>
    <property type="match status" value="2"/>
</dbReference>
<dbReference type="GO" id="GO:0005886">
    <property type="term" value="C:plasma membrane"/>
    <property type="evidence" value="ECO:0007669"/>
    <property type="project" value="TreeGrafter"/>
</dbReference>
<keyword evidence="1" id="KW-1133">Transmembrane helix</keyword>
<reference evidence="2 3" key="1">
    <citation type="submission" date="2017-01" db="EMBL/GenBank/DDBJ databases">
        <authorList>
            <person name="Mah S.A."/>
            <person name="Swanson W.J."/>
            <person name="Moy G.W."/>
            <person name="Vacquier V.D."/>
        </authorList>
    </citation>
    <scope>NUCLEOTIDE SEQUENCE [LARGE SCALE GENOMIC DNA]</scope>
    <source>
        <strain evidence="2 3">DSM 26375</strain>
    </source>
</reference>
<dbReference type="SUPFAM" id="SSF82866">
    <property type="entry name" value="Multidrug efflux transporter AcrB transmembrane domain"/>
    <property type="match status" value="2"/>
</dbReference>
<dbReference type="OrthoDB" id="174266at2"/>
<feature type="transmembrane region" description="Helical" evidence="1">
    <location>
        <begin position="878"/>
        <end position="897"/>
    </location>
</feature>
<proteinExistence type="predicted"/>
<name>A0A1N7Q3U3_9RHOB</name>
<feature type="transmembrane region" description="Helical" evidence="1">
    <location>
        <begin position="975"/>
        <end position="994"/>
    </location>
</feature>
<dbReference type="SUPFAM" id="SSF82693">
    <property type="entry name" value="Multidrug efflux transporter AcrB pore domain, PN1, PN2, PC1 and PC2 subdomains"/>
    <property type="match status" value="1"/>
</dbReference>
<feature type="transmembrane region" description="Helical" evidence="1">
    <location>
        <begin position="930"/>
        <end position="954"/>
    </location>
</feature>
<keyword evidence="1" id="KW-0812">Transmembrane</keyword>
<evidence type="ECO:0000313" key="3">
    <source>
        <dbReference type="Proteomes" id="UP000186141"/>
    </source>
</evidence>
<accession>A0A1N7Q3U3</accession>
<feature type="transmembrane region" description="Helical" evidence="1">
    <location>
        <begin position="437"/>
        <end position="459"/>
    </location>
</feature>
<dbReference type="Gene3D" id="3.30.70.1430">
    <property type="entry name" value="Multidrug efflux transporter AcrB pore domain"/>
    <property type="match status" value="2"/>
</dbReference>
<evidence type="ECO:0000256" key="1">
    <source>
        <dbReference type="SAM" id="Phobius"/>
    </source>
</evidence>
<evidence type="ECO:0000313" key="2">
    <source>
        <dbReference type="EMBL" id="SIT17491.1"/>
    </source>
</evidence>
<dbReference type="Gene3D" id="1.20.1640.10">
    <property type="entry name" value="Multidrug efflux transporter AcrB transmembrane domain"/>
    <property type="match status" value="2"/>
</dbReference>
<dbReference type="STRING" id="1086013.SAMN05421774_10753"/>
<dbReference type="Pfam" id="PF00873">
    <property type="entry name" value="ACR_tran"/>
    <property type="match status" value="1"/>
</dbReference>
<dbReference type="PRINTS" id="PR00702">
    <property type="entry name" value="ACRIFLAVINRP"/>
</dbReference>
<keyword evidence="1" id="KW-0472">Membrane</keyword>
<dbReference type="Gene3D" id="3.30.70.1440">
    <property type="entry name" value="Multidrug efflux transporter AcrB pore domain"/>
    <property type="match status" value="1"/>
</dbReference>
<keyword evidence="3" id="KW-1185">Reference proteome</keyword>
<dbReference type="Gene3D" id="3.30.2090.10">
    <property type="entry name" value="Multidrug efflux transporter AcrB TolC docking domain, DN and DC subdomains"/>
    <property type="match status" value="2"/>
</dbReference>
<dbReference type="EMBL" id="FTOT01000007">
    <property type="protein sequence ID" value="SIT17491.1"/>
    <property type="molecule type" value="Genomic_DNA"/>
</dbReference>
<feature type="transmembrane region" description="Helical" evidence="1">
    <location>
        <begin position="361"/>
        <end position="381"/>
    </location>
</feature>
<dbReference type="Gene3D" id="3.30.70.1320">
    <property type="entry name" value="Multidrug efflux transporter AcrB pore domain like"/>
    <property type="match status" value="1"/>
</dbReference>
<gene>
    <name evidence="2" type="ORF">SAMN05421774_10753</name>
</gene>